<name>A0A250V6U4_STROL</name>
<sequence length="224" mass="25512">MALEMIPDRPGRGAVFEPLLDELLALFSPDWVLPERMVGKHQRRRCGVKRREIGRAAEADPDLTRRHADLFVHAAMHDQCRSGINRLVGPLVNALGYRWVQEEIIRYVRTGSEAEKVGATMAWYFARPPVEYAEYASWEERIPTSASKAAVEALSDLRDCYRDAVLAAFLSCEDPGVRQDLSLWVSLDPSVYPDDLQIAQKRAKDIILDDPEHYRWLLQRSGHG</sequence>
<organism evidence="1 2">
    <name type="scientific">Streptomyces olivochromogenes</name>
    <dbReference type="NCBI Taxonomy" id="1963"/>
    <lineage>
        <taxon>Bacteria</taxon>
        <taxon>Bacillati</taxon>
        <taxon>Actinomycetota</taxon>
        <taxon>Actinomycetes</taxon>
        <taxon>Kitasatosporales</taxon>
        <taxon>Streptomycetaceae</taxon>
        <taxon>Streptomyces</taxon>
    </lineage>
</organism>
<dbReference type="AlphaFoldDB" id="A0A250V6U4"/>
<comment type="caution">
    <text evidence="1">The sequence shown here is derived from an EMBL/GenBank/DDBJ whole genome shotgun (WGS) entry which is preliminary data.</text>
</comment>
<proteinExistence type="predicted"/>
<reference evidence="2" key="1">
    <citation type="submission" date="2017-05" db="EMBL/GenBank/DDBJ databases">
        <title>Streptomyces olivochromogenes NBRC 3561 whole genome shotgun sequence.</title>
        <authorList>
            <person name="Dohra H."/>
            <person name="Kodani S."/>
        </authorList>
    </citation>
    <scope>NUCLEOTIDE SEQUENCE [LARGE SCALE GENOMIC DNA]</scope>
    <source>
        <strain evidence="2">NBRC 3561</strain>
    </source>
</reference>
<dbReference type="Proteomes" id="UP000217446">
    <property type="component" value="Unassembled WGS sequence"/>
</dbReference>
<accession>A0A250V6U4</accession>
<gene>
    <name evidence="1" type="ORF">SO3561_01179</name>
</gene>
<evidence type="ECO:0000313" key="1">
    <source>
        <dbReference type="EMBL" id="GAX49690.1"/>
    </source>
</evidence>
<evidence type="ECO:0000313" key="2">
    <source>
        <dbReference type="Proteomes" id="UP000217446"/>
    </source>
</evidence>
<dbReference type="RefSeq" id="WP_067359930.1">
    <property type="nucleotide sequence ID" value="NZ_BDQI01000001.1"/>
</dbReference>
<dbReference type="EMBL" id="BDQI01000001">
    <property type="protein sequence ID" value="GAX49690.1"/>
    <property type="molecule type" value="Genomic_DNA"/>
</dbReference>
<protein>
    <submittedName>
        <fullName evidence="1">Uncharacterized protein</fullName>
    </submittedName>
</protein>
<keyword evidence="2" id="KW-1185">Reference proteome</keyword>